<dbReference type="PANTHER" id="PTHR32243">
    <property type="entry name" value="MALTOSE TRANSPORT SYSTEM PERMEASE-RELATED"/>
    <property type="match status" value="1"/>
</dbReference>
<evidence type="ECO:0000259" key="9">
    <source>
        <dbReference type="PROSITE" id="PS50928"/>
    </source>
</evidence>
<accession>A0ABV6RYP5</accession>
<dbReference type="PANTHER" id="PTHR32243:SF18">
    <property type="entry name" value="INNER MEMBRANE ABC TRANSPORTER PERMEASE PROTEIN YCJP"/>
    <property type="match status" value="1"/>
</dbReference>
<feature type="transmembrane region" description="Helical" evidence="8">
    <location>
        <begin position="119"/>
        <end position="143"/>
    </location>
</feature>
<evidence type="ECO:0000256" key="1">
    <source>
        <dbReference type="ARBA" id="ARBA00004651"/>
    </source>
</evidence>
<keyword evidence="7 8" id="KW-0472">Membrane</keyword>
<dbReference type="PROSITE" id="PS50928">
    <property type="entry name" value="ABC_TM1"/>
    <property type="match status" value="1"/>
</dbReference>
<dbReference type="EMBL" id="JBHLTG010000006">
    <property type="protein sequence ID" value="MFC0681013.1"/>
    <property type="molecule type" value="Genomic_DNA"/>
</dbReference>
<gene>
    <name evidence="10" type="ORF">ACFFGH_24550</name>
</gene>
<sequence length="288" mass="31302">MSTQTSTLTRRGKSRLAVRPLQYLALLAYMVFLGFPLLWLILVAFKTPRELNSPNPTFLPQQLNFDNFAQAIAKADLFTAAGNSLIVAVATTTVVTLMALPAAYALARFKTKLRGIATGWILLSQVFPFILIIIPLFIVLRNIGLLNSLLGLIVIYSIWSLPFALWMLQGYIGGIPPELEEAGAMDGASRPRILRAIVLPLLMPGLVATSLFTFISSWNEFFFALVLIQSPELQTLPLTLARFVGAEGQVQLGQLAAGSLLATIPSLVFFAIIQKRLTSGLLSGAVKG</sequence>
<feature type="transmembrane region" description="Helical" evidence="8">
    <location>
        <begin position="193"/>
        <end position="215"/>
    </location>
</feature>
<feature type="transmembrane region" description="Helical" evidence="8">
    <location>
        <begin position="252"/>
        <end position="273"/>
    </location>
</feature>
<evidence type="ECO:0000256" key="5">
    <source>
        <dbReference type="ARBA" id="ARBA00022692"/>
    </source>
</evidence>
<keyword evidence="11" id="KW-1185">Reference proteome</keyword>
<feature type="domain" description="ABC transmembrane type-1" evidence="9">
    <location>
        <begin position="81"/>
        <end position="273"/>
    </location>
</feature>
<keyword evidence="3 8" id="KW-0813">Transport</keyword>
<comment type="subcellular location">
    <subcellularLocation>
        <location evidence="1 8">Cell membrane</location>
        <topology evidence="1 8">Multi-pass membrane protein</topology>
    </subcellularLocation>
</comment>
<dbReference type="SUPFAM" id="SSF161098">
    <property type="entry name" value="MetI-like"/>
    <property type="match status" value="1"/>
</dbReference>
<keyword evidence="6 8" id="KW-1133">Transmembrane helix</keyword>
<feature type="transmembrane region" description="Helical" evidence="8">
    <location>
        <begin position="21"/>
        <end position="45"/>
    </location>
</feature>
<organism evidence="10 11">
    <name type="scientific">Lysobacter korlensis</name>
    <dbReference type="NCBI Taxonomy" id="553636"/>
    <lineage>
        <taxon>Bacteria</taxon>
        <taxon>Pseudomonadati</taxon>
        <taxon>Pseudomonadota</taxon>
        <taxon>Gammaproteobacteria</taxon>
        <taxon>Lysobacterales</taxon>
        <taxon>Lysobacteraceae</taxon>
        <taxon>Lysobacter</taxon>
    </lineage>
</organism>
<evidence type="ECO:0000256" key="3">
    <source>
        <dbReference type="ARBA" id="ARBA00022448"/>
    </source>
</evidence>
<dbReference type="InterPro" id="IPR050901">
    <property type="entry name" value="BP-dep_ABC_trans_perm"/>
</dbReference>
<dbReference type="Pfam" id="PF00528">
    <property type="entry name" value="BPD_transp_1"/>
    <property type="match status" value="1"/>
</dbReference>
<dbReference type="InterPro" id="IPR035906">
    <property type="entry name" value="MetI-like_sf"/>
</dbReference>
<evidence type="ECO:0000256" key="6">
    <source>
        <dbReference type="ARBA" id="ARBA00022989"/>
    </source>
</evidence>
<keyword evidence="5 8" id="KW-0812">Transmembrane</keyword>
<evidence type="ECO:0000313" key="11">
    <source>
        <dbReference type="Proteomes" id="UP001589896"/>
    </source>
</evidence>
<protein>
    <submittedName>
        <fullName evidence="10">Carbohydrate ABC transporter permease</fullName>
    </submittedName>
</protein>
<feature type="transmembrane region" description="Helical" evidence="8">
    <location>
        <begin position="149"/>
        <end position="172"/>
    </location>
</feature>
<comment type="caution">
    <text evidence="10">The sequence shown here is derived from an EMBL/GenBank/DDBJ whole genome shotgun (WGS) entry which is preliminary data.</text>
</comment>
<dbReference type="RefSeq" id="WP_386673241.1">
    <property type="nucleotide sequence ID" value="NZ_JBHLTG010000006.1"/>
</dbReference>
<name>A0ABV6RYP5_9GAMM</name>
<evidence type="ECO:0000313" key="10">
    <source>
        <dbReference type="EMBL" id="MFC0681013.1"/>
    </source>
</evidence>
<dbReference type="InterPro" id="IPR000515">
    <property type="entry name" value="MetI-like"/>
</dbReference>
<evidence type="ECO:0000256" key="8">
    <source>
        <dbReference type="RuleBase" id="RU363032"/>
    </source>
</evidence>
<dbReference type="Gene3D" id="1.10.3720.10">
    <property type="entry name" value="MetI-like"/>
    <property type="match status" value="1"/>
</dbReference>
<evidence type="ECO:0000256" key="4">
    <source>
        <dbReference type="ARBA" id="ARBA00022475"/>
    </source>
</evidence>
<keyword evidence="4" id="KW-1003">Cell membrane</keyword>
<evidence type="ECO:0000256" key="7">
    <source>
        <dbReference type="ARBA" id="ARBA00023136"/>
    </source>
</evidence>
<dbReference type="Proteomes" id="UP001589896">
    <property type="component" value="Unassembled WGS sequence"/>
</dbReference>
<feature type="transmembrane region" description="Helical" evidence="8">
    <location>
        <begin position="85"/>
        <end position="107"/>
    </location>
</feature>
<reference evidence="10 11" key="1">
    <citation type="submission" date="2024-09" db="EMBL/GenBank/DDBJ databases">
        <authorList>
            <person name="Sun Q."/>
            <person name="Mori K."/>
        </authorList>
    </citation>
    <scope>NUCLEOTIDE SEQUENCE [LARGE SCALE GENOMIC DNA]</scope>
    <source>
        <strain evidence="10 11">KCTC 23076</strain>
    </source>
</reference>
<evidence type="ECO:0000256" key="2">
    <source>
        <dbReference type="ARBA" id="ARBA00009047"/>
    </source>
</evidence>
<dbReference type="CDD" id="cd06261">
    <property type="entry name" value="TM_PBP2"/>
    <property type="match status" value="1"/>
</dbReference>
<proteinExistence type="inferred from homology"/>
<comment type="similarity">
    <text evidence="2">Belongs to the binding-protein-dependent transport system permease family. MalFG subfamily.</text>
</comment>